<evidence type="ECO:0000313" key="13">
    <source>
        <dbReference type="EMBL" id="CAG6769913.1"/>
    </source>
</evidence>
<evidence type="ECO:0000256" key="2">
    <source>
        <dbReference type="ARBA" id="ARBA00009735"/>
    </source>
</evidence>
<keyword evidence="9" id="KW-0804">Transcription</keyword>
<dbReference type="AlphaFoldDB" id="A0A8D9ANN9"/>
<dbReference type="PROSITE" id="PS51457">
    <property type="entry name" value="BEN"/>
    <property type="match status" value="1"/>
</dbReference>
<proteinExistence type="inferred from homology"/>
<dbReference type="GO" id="GO:0042177">
    <property type="term" value="P:negative regulation of protein catabolic process"/>
    <property type="evidence" value="ECO:0007669"/>
    <property type="project" value="TreeGrafter"/>
</dbReference>
<name>A0A8D9ANN9_9HEMI</name>
<keyword evidence="7" id="KW-0175">Coiled coil</keyword>
<dbReference type="PANTHER" id="PTHR16243:SF2">
    <property type="entry name" value="PROTEIN BANP"/>
    <property type="match status" value="1"/>
</dbReference>
<evidence type="ECO:0000256" key="11">
    <source>
        <dbReference type="ARBA" id="ARBA00023306"/>
    </source>
</evidence>
<keyword evidence="6" id="KW-0805">Transcription regulation</keyword>
<feature type="domain" description="BEN" evidence="12">
    <location>
        <begin position="157"/>
        <end position="253"/>
    </location>
</feature>
<dbReference type="InterPro" id="IPR018379">
    <property type="entry name" value="BEN_domain"/>
</dbReference>
<protein>
    <recommendedName>
        <fullName evidence="3">Protein BANP</fullName>
    </recommendedName>
</protein>
<comment type="subcellular location">
    <subcellularLocation>
        <location evidence="1">Nucleus</location>
    </subcellularLocation>
</comment>
<organism evidence="13">
    <name type="scientific">Cacopsylla melanoneura</name>
    <dbReference type="NCBI Taxonomy" id="428564"/>
    <lineage>
        <taxon>Eukaryota</taxon>
        <taxon>Metazoa</taxon>
        <taxon>Ecdysozoa</taxon>
        <taxon>Arthropoda</taxon>
        <taxon>Hexapoda</taxon>
        <taxon>Insecta</taxon>
        <taxon>Pterygota</taxon>
        <taxon>Neoptera</taxon>
        <taxon>Paraneoptera</taxon>
        <taxon>Hemiptera</taxon>
        <taxon>Sternorrhyncha</taxon>
        <taxon>Psylloidea</taxon>
        <taxon>Psyllidae</taxon>
        <taxon>Psyllinae</taxon>
        <taxon>Cacopsylla</taxon>
    </lineage>
</organism>
<dbReference type="GO" id="GO:0006325">
    <property type="term" value="P:chromatin organization"/>
    <property type="evidence" value="ECO:0007669"/>
    <property type="project" value="UniProtKB-KW"/>
</dbReference>
<reference evidence="13" key="1">
    <citation type="submission" date="2021-05" db="EMBL/GenBank/DDBJ databases">
        <authorList>
            <person name="Alioto T."/>
            <person name="Alioto T."/>
            <person name="Gomez Garrido J."/>
        </authorList>
    </citation>
    <scope>NUCLEOTIDE SEQUENCE</scope>
</reference>
<dbReference type="SMART" id="SM01025">
    <property type="entry name" value="BEN"/>
    <property type="match status" value="1"/>
</dbReference>
<comment type="similarity">
    <text evidence="2">Belongs to the BANP/SMAR1 family.</text>
</comment>
<evidence type="ECO:0000256" key="7">
    <source>
        <dbReference type="ARBA" id="ARBA00023054"/>
    </source>
</evidence>
<dbReference type="GO" id="GO:0003677">
    <property type="term" value="F:DNA binding"/>
    <property type="evidence" value="ECO:0007669"/>
    <property type="project" value="UniProtKB-KW"/>
</dbReference>
<keyword evidence="8" id="KW-0238">DNA-binding</keyword>
<evidence type="ECO:0000256" key="3">
    <source>
        <dbReference type="ARBA" id="ARBA00015794"/>
    </source>
</evidence>
<evidence type="ECO:0000256" key="10">
    <source>
        <dbReference type="ARBA" id="ARBA00023242"/>
    </source>
</evidence>
<sequence>MSFEIKRLKPTLSSFDILQEINDKIFSIQLNLDERLNKIENQLSTVSEKCEMIMKTVCVTPETGKQNADGKMSVSRLNKIDSQLQKIIALFENVMNIKNGNPSNSPVVLMSDKKLSTTSGSTVEAQLLLDKSHTVVTLNSEADYPQGTWLGDEKNQHTRVRVPIKKSDLIHINTTCLTPEKMGITLLDYLFPREVLAESNLSGTGKHNKMKLDPLLVYGIQCHLKYKFQIDDIKWFRIKQNMDAKCRALWRRKHVDGLSLGKNKVSISDPAQIIPESESEEMTVITTTETVDHHEVDGEVTKFELCTSELFPNSEVLELRNNFEDLDSTEVGRSQRTDFKIFRALPEHLTKFHFVPQEVFPVKTLTPPPLVFCTFHTFSQIHVLKSSSIKDV</sequence>
<evidence type="ECO:0000256" key="1">
    <source>
        <dbReference type="ARBA" id="ARBA00004123"/>
    </source>
</evidence>
<keyword evidence="5" id="KW-0156">Chromatin regulator</keyword>
<evidence type="ECO:0000259" key="12">
    <source>
        <dbReference type="PROSITE" id="PS51457"/>
    </source>
</evidence>
<dbReference type="GO" id="GO:0005634">
    <property type="term" value="C:nucleus"/>
    <property type="evidence" value="ECO:0007669"/>
    <property type="project" value="UniProtKB-SubCell"/>
</dbReference>
<dbReference type="PANTHER" id="PTHR16243">
    <property type="entry name" value="BTG3-ASSOCIATED NUCLEAR PROTEIN BANP"/>
    <property type="match status" value="1"/>
</dbReference>
<dbReference type="Pfam" id="PF10523">
    <property type="entry name" value="BEN"/>
    <property type="match status" value="1"/>
</dbReference>
<accession>A0A8D9ANN9</accession>
<dbReference type="Gene3D" id="1.10.10.2590">
    <property type="entry name" value="BEN domain"/>
    <property type="match status" value="1"/>
</dbReference>
<keyword evidence="10" id="KW-0539">Nucleus</keyword>
<keyword evidence="4" id="KW-0678">Repressor</keyword>
<evidence type="ECO:0000256" key="5">
    <source>
        <dbReference type="ARBA" id="ARBA00022853"/>
    </source>
</evidence>
<evidence type="ECO:0000256" key="4">
    <source>
        <dbReference type="ARBA" id="ARBA00022491"/>
    </source>
</evidence>
<dbReference type="InterPro" id="IPR042343">
    <property type="entry name" value="BANP"/>
</dbReference>
<evidence type="ECO:0000256" key="6">
    <source>
        <dbReference type="ARBA" id="ARBA00023015"/>
    </source>
</evidence>
<dbReference type="EMBL" id="HBUF01580165">
    <property type="protein sequence ID" value="CAG6769913.1"/>
    <property type="molecule type" value="Transcribed_RNA"/>
</dbReference>
<keyword evidence="11" id="KW-0131">Cell cycle</keyword>
<evidence type="ECO:0000256" key="9">
    <source>
        <dbReference type="ARBA" id="ARBA00023163"/>
    </source>
</evidence>
<evidence type="ECO:0000256" key="8">
    <source>
        <dbReference type="ARBA" id="ARBA00023125"/>
    </source>
</evidence>
<dbReference type="GO" id="GO:0034504">
    <property type="term" value="P:protein localization to nucleus"/>
    <property type="evidence" value="ECO:0007669"/>
    <property type="project" value="TreeGrafter"/>
</dbReference>